<proteinExistence type="predicted"/>
<evidence type="ECO:0000313" key="3">
    <source>
        <dbReference type="Proteomes" id="UP000245956"/>
    </source>
</evidence>
<name>A0A2U3E1T2_PURLI</name>
<dbReference type="EMBL" id="LCWV01000015">
    <property type="protein sequence ID" value="PWI68444.1"/>
    <property type="molecule type" value="Genomic_DNA"/>
</dbReference>
<protein>
    <submittedName>
        <fullName evidence="2">Uncharacterized protein</fullName>
    </submittedName>
</protein>
<comment type="caution">
    <text evidence="2">The sequence shown here is derived from an EMBL/GenBank/DDBJ whole genome shotgun (WGS) entry which is preliminary data.</text>
</comment>
<reference evidence="2 3" key="1">
    <citation type="journal article" date="2016" name="Front. Microbiol.">
        <title>Genome and transcriptome sequences reveal the specific parasitism of the nematophagous Purpureocillium lilacinum 36-1.</title>
        <authorList>
            <person name="Xie J."/>
            <person name="Li S."/>
            <person name="Mo C."/>
            <person name="Xiao X."/>
            <person name="Peng D."/>
            <person name="Wang G."/>
            <person name="Xiao Y."/>
        </authorList>
    </citation>
    <scope>NUCLEOTIDE SEQUENCE [LARGE SCALE GENOMIC DNA]</scope>
    <source>
        <strain evidence="2 3">36-1</strain>
    </source>
</reference>
<dbReference type="Proteomes" id="UP000245956">
    <property type="component" value="Unassembled WGS sequence"/>
</dbReference>
<evidence type="ECO:0000256" key="1">
    <source>
        <dbReference type="SAM" id="MobiDB-lite"/>
    </source>
</evidence>
<feature type="region of interest" description="Disordered" evidence="1">
    <location>
        <begin position="74"/>
        <end position="116"/>
    </location>
</feature>
<evidence type="ECO:0000313" key="2">
    <source>
        <dbReference type="EMBL" id="PWI68444.1"/>
    </source>
</evidence>
<dbReference type="AlphaFoldDB" id="A0A2U3E1T2"/>
<accession>A0A2U3E1T2</accession>
<feature type="region of interest" description="Disordered" evidence="1">
    <location>
        <begin position="128"/>
        <end position="171"/>
    </location>
</feature>
<gene>
    <name evidence="2" type="ORF">PCL_02213</name>
</gene>
<sequence length="171" mass="19057">MTLLLSTSPRSHSGLGPCDWRMELPRPRNVVQAAQVPARPLRCPPFTTATSRYHTWNPSMQFWLGWLHWAAGKGRSGQPMPPNNGRPSNGDRGRRTPKLPFPPGAQQLHLRPSSHHTSMRVDLFCARLRLSSPPQPQTPSTVNKKASPDTPIDHTRSTARAPSQCDRRPPA</sequence>
<organism evidence="2 3">
    <name type="scientific">Purpureocillium lilacinum</name>
    <name type="common">Paecilomyces lilacinus</name>
    <dbReference type="NCBI Taxonomy" id="33203"/>
    <lineage>
        <taxon>Eukaryota</taxon>
        <taxon>Fungi</taxon>
        <taxon>Dikarya</taxon>
        <taxon>Ascomycota</taxon>
        <taxon>Pezizomycotina</taxon>
        <taxon>Sordariomycetes</taxon>
        <taxon>Hypocreomycetidae</taxon>
        <taxon>Hypocreales</taxon>
        <taxon>Ophiocordycipitaceae</taxon>
        <taxon>Purpureocillium</taxon>
    </lineage>
</organism>